<evidence type="ECO:0000256" key="1">
    <source>
        <dbReference type="SAM" id="MobiDB-lite"/>
    </source>
</evidence>
<comment type="caution">
    <text evidence="2">The sequence shown here is derived from an EMBL/GenBank/DDBJ whole genome shotgun (WGS) entry which is preliminary data.</text>
</comment>
<accession>A0AAN9K0Z6</accession>
<name>A0AAN9K0Z6_CANGL</name>
<evidence type="ECO:0000313" key="3">
    <source>
        <dbReference type="Proteomes" id="UP001367508"/>
    </source>
</evidence>
<sequence>MKSVKESRTNIIKFSGTPDNSLIFEATSPLIKVSPRHVSNLAGCHWLMDDRVERMRIPESQDEDEKSPKNQPEDNPNEILELYDKWANIYGVA</sequence>
<evidence type="ECO:0000313" key="2">
    <source>
        <dbReference type="EMBL" id="KAK7308483.1"/>
    </source>
</evidence>
<reference evidence="2 3" key="1">
    <citation type="submission" date="2024-01" db="EMBL/GenBank/DDBJ databases">
        <title>The genomes of 5 underutilized Papilionoideae crops provide insights into root nodulation and disease resistanc.</title>
        <authorList>
            <person name="Jiang F."/>
        </authorList>
    </citation>
    <scope>NUCLEOTIDE SEQUENCE [LARGE SCALE GENOMIC DNA]</scope>
    <source>
        <strain evidence="2">LVBAO_FW01</strain>
        <tissue evidence="2">Leaves</tissue>
    </source>
</reference>
<dbReference type="EMBL" id="JAYMYQ010000010">
    <property type="protein sequence ID" value="KAK7308483.1"/>
    <property type="molecule type" value="Genomic_DNA"/>
</dbReference>
<proteinExistence type="predicted"/>
<protein>
    <submittedName>
        <fullName evidence="2">Uncharacterized protein</fullName>
    </submittedName>
</protein>
<organism evidence="2 3">
    <name type="scientific">Canavalia gladiata</name>
    <name type="common">Sword bean</name>
    <name type="synonym">Dolichos gladiatus</name>
    <dbReference type="NCBI Taxonomy" id="3824"/>
    <lineage>
        <taxon>Eukaryota</taxon>
        <taxon>Viridiplantae</taxon>
        <taxon>Streptophyta</taxon>
        <taxon>Embryophyta</taxon>
        <taxon>Tracheophyta</taxon>
        <taxon>Spermatophyta</taxon>
        <taxon>Magnoliopsida</taxon>
        <taxon>eudicotyledons</taxon>
        <taxon>Gunneridae</taxon>
        <taxon>Pentapetalae</taxon>
        <taxon>rosids</taxon>
        <taxon>fabids</taxon>
        <taxon>Fabales</taxon>
        <taxon>Fabaceae</taxon>
        <taxon>Papilionoideae</taxon>
        <taxon>50 kb inversion clade</taxon>
        <taxon>NPAAA clade</taxon>
        <taxon>indigoferoid/millettioid clade</taxon>
        <taxon>Phaseoleae</taxon>
        <taxon>Canavalia</taxon>
    </lineage>
</organism>
<dbReference type="Proteomes" id="UP001367508">
    <property type="component" value="Unassembled WGS sequence"/>
</dbReference>
<keyword evidence="3" id="KW-1185">Reference proteome</keyword>
<gene>
    <name evidence="2" type="ORF">VNO77_42090</name>
</gene>
<feature type="region of interest" description="Disordered" evidence="1">
    <location>
        <begin position="53"/>
        <end position="78"/>
    </location>
</feature>
<dbReference type="AlphaFoldDB" id="A0AAN9K0Z6"/>